<keyword evidence="11" id="KW-0862">Zinc</keyword>
<protein>
    <recommendedName>
        <fullName evidence="4">RING-type E3 ubiquitin transferase</fullName>
        <ecNumber evidence="4">2.3.2.27</ecNumber>
    </recommendedName>
</protein>
<evidence type="ECO:0000256" key="9">
    <source>
        <dbReference type="ARBA" id="ARBA00022771"/>
    </source>
</evidence>
<feature type="region of interest" description="Disordered" evidence="14">
    <location>
        <begin position="1"/>
        <end position="26"/>
    </location>
</feature>
<accession>A0AAV5ACB4</accession>
<keyword evidence="7" id="KW-0479">Metal-binding</keyword>
<dbReference type="EMBL" id="BPWL01000006">
    <property type="protein sequence ID" value="GJJ11317.1"/>
    <property type="molecule type" value="Genomic_DNA"/>
</dbReference>
<organism evidence="17 18">
    <name type="scientific">Clathrus columnatus</name>
    <dbReference type="NCBI Taxonomy" id="1419009"/>
    <lineage>
        <taxon>Eukaryota</taxon>
        <taxon>Fungi</taxon>
        <taxon>Dikarya</taxon>
        <taxon>Basidiomycota</taxon>
        <taxon>Agaricomycotina</taxon>
        <taxon>Agaricomycetes</taxon>
        <taxon>Phallomycetidae</taxon>
        <taxon>Phallales</taxon>
        <taxon>Clathraceae</taxon>
        <taxon>Clathrus</taxon>
    </lineage>
</organism>
<dbReference type="GO" id="GO:0043161">
    <property type="term" value="P:proteasome-mediated ubiquitin-dependent protein catabolic process"/>
    <property type="evidence" value="ECO:0007669"/>
    <property type="project" value="TreeGrafter"/>
</dbReference>
<feature type="domain" description="SWEET-like" evidence="16">
    <location>
        <begin position="241"/>
        <end position="347"/>
    </location>
</feature>
<reference evidence="17" key="1">
    <citation type="submission" date="2021-10" db="EMBL/GenBank/DDBJ databases">
        <title>De novo Genome Assembly of Clathrus columnatus (Basidiomycota, Fungi) Using Illumina and Nanopore Sequence Data.</title>
        <authorList>
            <person name="Ogiso-Tanaka E."/>
            <person name="Itagaki H."/>
            <person name="Hosoya T."/>
            <person name="Hosaka K."/>
        </authorList>
    </citation>
    <scope>NUCLEOTIDE SEQUENCE</scope>
    <source>
        <strain evidence="17">MO-923</strain>
    </source>
</reference>
<evidence type="ECO:0000259" key="16">
    <source>
        <dbReference type="Pfam" id="PF11145"/>
    </source>
</evidence>
<evidence type="ECO:0000256" key="12">
    <source>
        <dbReference type="ARBA" id="ARBA00022989"/>
    </source>
</evidence>
<evidence type="ECO:0000256" key="7">
    <source>
        <dbReference type="ARBA" id="ARBA00022723"/>
    </source>
</evidence>
<evidence type="ECO:0000313" key="17">
    <source>
        <dbReference type="EMBL" id="GJJ11317.1"/>
    </source>
</evidence>
<evidence type="ECO:0000256" key="3">
    <source>
        <dbReference type="ARBA" id="ARBA00004906"/>
    </source>
</evidence>
<comment type="pathway">
    <text evidence="3">Protein modification; protein ubiquitination.</text>
</comment>
<keyword evidence="9" id="KW-0863">Zinc-finger</keyword>
<evidence type="ECO:0000256" key="6">
    <source>
        <dbReference type="ARBA" id="ARBA00022692"/>
    </source>
</evidence>
<evidence type="ECO:0000256" key="2">
    <source>
        <dbReference type="ARBA" id="ARBA00004127"/>
    </source>
</evidence>
<comment type="catalytic activity">
    <reaction evidence="1">
        <text>S-ubiquitinyl-[E2 ubiquitin-conjugating enzyme]-L-cysteine + [acceptor protein]-L-lysine = [E2 ubiquitin-conjugating enzyme]-L-cysteine + N(6)-ubiquitinyl-[acceptor protein]-L-lysine.</text>
        <dbReference type="EC" id="2.3.2.27"/>
    </reaction>
</comment>
<dbReference type="SUPFAM" id="SSF57850">
    <property type="entry name" value="RING/U-box"/>
    <property type="match status" value="1"/>
</dbReference>
<evidence type="ECO:0000256" key="14">
    <source>
        <dbReference type="SAM" id="MobiDB-lite"/>
    </source>
</evidence>
<feature type="transmembrane region" description="Helical" evidence="15">
    <location>
        <begin position="250"/>
        <end position="267"/>
    </location>
</feature>
<feature type="transmembrane region" description="Helical" evidence="15">
    <location>
        <begin position="288"/>
        <end position="309"/>
    </location>
</feature>
<evidence type="ECO:0000313" key="18">
    <source>
        <dbReference type="Proteomes" id="UP001050691"/>
    </source>
</evidence>
<keyword evidence="10" id="KW-0833">Ubl conjugation pathway</keyword>
<evidence type="ECO:0000256" key="4">
    <source>
        <dbReference type="ARBA" id="ARBA00012483"/>
    </source>
</evidence>
<dbReference type="EC" id="2.3.2.27" evidence="4"/>
<keyword evidence="8" id="KW-0732">Signal</keyword>
<dbReference type="InterPro" id="IPR050731">
    <property type="entry name" value="HRD1_E3_ubiq-ligases"/>
</dbReference>
<keyword evidence="6 15" id="KW-0812">Transmembrane</keyword>
<feature type="transmembrane region" description="Helical" evidence="15">
    <location>
        <begin position="480"/>
        <end position="501"/>
    </location>
</feature>
<keyword evidence="18" id="KW-1185">Reference proteome</keyword>
<keyword evidence="5" id="KW-0808">Transferase</keyword>
<dbReference type="InterPro" id="IPR013083">
    <property type="entry name" value="Znf_RING/FYVE/PHD"/>
</dbReference>
<dbReference type="Pfam" id="PF11145">
    <property type="entry name" value="DUF2921"/>
    <property type="match status" value="2"/>
</dbReference>
<feature type="transmembrane region" description="Helical" evidence="15">
    <location>
        <begin position="315"/>
        <end position="331"/>
    </location>
</feature>
<dbReference type="GO" id="GO:0012505">
    <property type="term" value="C:endomembrane system"/>
    <property type="evidence" value="ECO:0007669"/>
    <property type="project" value="UniProtKB-SubCell"/>
</dbReference>
<dbReference type="AlphaFoldDB" id="A0AAV5ACB4"/>
<evidence type="ECO:0000256" key="13">
    <source>
        <dbReference type="ARBA" id="ARBA00023136"/>
    </source>
</evidence>
<evidence type="ECO:0000256" key="8">
    <source>
        <dbReference type="ARBA" id="ARBA00022729"/>
    </source>
</evidence>
<evidence type="ECO:0000256" key="10">
    <source>
        <dbReference type="ARBA" id="ARBA00022786"/>
    </source>
</evidence>
<dbReference type="GO" id="GO:0061630">
    <property type="term" value="F:ubiquitin protein ligase activity"/>
    <property type="evidence" value="ECO:0007669"/>
    <property type="project" value="UniProtKB-EC"/>
</dbReference>
<evidence type="ECO:0000256" key="5">
    <source>
        <dbReference type="ARBA" id="ARBA00022679"/>
    </source>
</evidence>
<dbReference type="GO" id="GO:0008270">
    <property type="term" value="F:zinc ion binding"/>
    <property type="evidence" value="ECO:0007669"/>
    <property type="project" value="UniProtKB-KW"/>
</dbReference>
<dbReference type="Gene3D" id="3.30.40.10">
    <property type="entry name" value="Zinc/RING finger domain, C3HC4 (zinc finger)"/>
    <property type="match status" value="1"/>
</dbReference>
<sequence length="591" mass="66065">MDVRNAPTAANEPETRNDGPRQNRSPPLWISAAKTYFGNINVSDTVERAGNFGWTRLSKIAVTIIELRDSANDAAADIVFFQGKADFTTDGDTELRMHLDGIHVTETGVFVGIATPFGQVSDIRILPSLVHNDIMNETEIMVTQELDKRIKKLNSLIDTGSPDEDNLKEESETANCHFTFHFQLRPSHVIPKLLEELETELENPSGLTTIPSPPLYLDGVFISKSCGIFIETKGMKGLKLQKFWQKATTYAGYAFVVYLGLLVLLMRQMESSSGRTPAGVSRISRWTMIIQAIADGISFIGHLTFGILFSEHRSSLSLLAPGFLACLLLVYETRYAILIRQVQGPEDVILRESIQSNDIRSADGSTVSARSDNGNDDQRPTGFIQAFKKYLRLLTRSWFFILISLIFFFDLILTSVVMIVIVGCVYTSFWIPQIYRSAVRGSRPGLSMEYMIGGTLGRLFFALYIFGCPENVLGVQTSRWAYLSVLLLSLQVAIILCQESFGPSFFVPQRSYDYHPSITMPDAEAPKQTLGDCAICMEPILVQQQEPFVSAPTNLLRGNKTRARKEYAWAPCNHIFHSDCLETWLAIKASE</sequence>
<feature type="transmembrane region" description="Helical" evidence="15">
    <location>
        <begin position="398"/>
        <end position="431"/>
    </location>
</feature>
<feature type="domain" description="SWEET-like" evidence="16">
    <location>
        <begin position="388"/>
        <end position="510"/>
    </location>
</feature>
<proteinExistence type="predicted"/>
<gene>
    <name evidence="17" type="ORF">Clacol_005549</name>
</gene>
<keyword evidence="12 15" id="KW-1133">Transmembrane helix</keyword>
<evidence type="ECO:0000256" key="15">
    <source>
        <dbReference type="SAM" id="Phobius"/>
    </source>
</evidence>
<feature type="transmembrane region" description="Helical" evidence="15">
    <location>
        <begin position="451"/>
        <end position="468"/>
    </location>
</feature>
<dbReference type="InterPro" id="IPR021319">
    <property type="entry name" value="DUF2921"/>
</dbReference>
<name>A0AAV5ACB4_9AGAM</name>
<comment type="caution">
    <text evidence="17">The sequence shown here is derived from an EMBL/GenBank/DDBJ whole genome shotgun (WGS) entry which is preliminary data.</text>
</comment>
<evidence type="ECO:0000256" key="1">
    <source>
        <dbReference type="ARBA" id="ARBA00000900"/>
    </source>
</evidence>
<dbReference type="Proteomes" id="UP001050691">
    <property type="component" value="Unassembled WGS sequence"/>
</dbReference>
<dbReference type="PANTHER" id="PTHR22763">
    <property type="entry name" value="RING ZINC FINGER PROTEIN"/>
    <property type="match status" value="1"/>
</dbReference>
<keyword evidence="13 15" id="KW-0472">Membrane</keyword>
<comment type="subcellular location">
    <subcellularLocation>
        <location evidence="2">Endomembrane system</location>
        <topology evidence="2">Multi-pass membrane protein</topology>
    </subcellularLocation>
</comment>
<dbReference type="PANTHER" id="PTHR22763:SF162">
    <property type="entry name" value="TRANSMEMBRANE E3 UBIQUITIN-PROTEIN LIGASE 1"/>
    <property type="match status" value="1"/>
</dbReference>
<evidence type="ECO:0000256" key="11">
    <source>
        <dbReference type="ARBA" id="ARBA00022833"/>
    </source>
</evidence>